<dbReference type="AlphaFoldDB" id="A0A026X1I2"/>
<feature type="region of interest" description="Disordered" evidence="1">
    <location>
        <begin position="1"/>
        <end position="25"/>
    </location>
</feature>
<keyword evidence="3" id="KW-1185">Reference proteome</keyword>
<evidence type="ECO:0000313" key="2">
    <source>
        <dbReference type="EMBL" id="EZA62107.1"/>
    </source>
</evidence>
<organism evidence="2 3">
    <name type="scientific">Ooceraea biroi</name>
    <name type="common">Clonal raider ant</name>
    <name type="synonym">Cerapachys biroi</name>
    <dbReference type="NCBI Taxonomy" id="2015173"/>
    <lineage>
        <taxon>Eukaryota</taxon>
        <taxon>Metazoa</taxon>
        <taxon>Ecdysozoa</taxon>
        <taxon>Arthropoda</taxon>
        <taxon>Hexapoda</taxon>
        <taxon>Insecta</taxon>
        <taxon>Pterygota</taxon>
        <taxon>Neoptera</taxon>
        <taxon>Endopterygota</taxon>
        <taxon>Hymenoptera</taxon>
        <taxon>Apocrita</taxon>
        <taxon>Aculeata</taxon>
        <taxon>Formicoidea</taxon>
        <taxon>Formicidae</taxon>
        <taxon>Dorylinae</taxon>
        <taxon>Ooceraea</taxon>
    </lineage>
</organism>
<dbReference type="Proteomes" id="UP000053097">
    <property type="component" value="Unassembled WGS sequence"/>
</dbReference>
<sequence length="92" mass="10010">MPATLLVTPSDQYPSPPQGTRDRGADPVWGWFACVSVVGVVAPQESGSHSPHLQRATGQLTIPRTDKFQFERRATPSPALARADSRARPFRA</sequence>
<reference evidence="2 3" key="1">
    <citation type="journal article" date="2014" name="Curr. Biol.">
        <title>The genome of the clonal raider ant Cerapachys biroi.</title>
        <authorList>
            <person name="Oxley P.R."/>
            <person name="Ji L."/>
            <person name="Fetter-Pruneda I."/>
            <person name="McKenzie S.K."/>
            <person name="Li C."/>
            <person name="Hu H."/>
            <person name="Zhang G."/>
            <person name="Kronauer D.J."/>
        </authorList>
    </citation>
    <scope>NUCLEOTIDE SEQUENCE [LARGE SCALE GENOMIC DNA]</scope>
</reference>
<proteinExistence type="predicted"/>
<evidence type="ECO:0000256" key="1">
    <source>
        <dbReference type="SAM" id="MobiDB-lite"/>
    </source>
</evidence>
<name>A0A026X1I2_OOCBI</name>
<evidence type="ECO:0000313" key="3">
    <source>
        <dbReference type="Proteomes" id="UP000053097"/>
    </source>
</evidence>
<accession>A0A026X1I2</accession>
<feature type="region of interest" description="Disordered" evidence="1">
    <location>
        <begin position="73"/>
        <end position="92"/>
    </location>
</feature>
<feature type="compositionally biased region" description="Basic and acidic residues" evidence="1">
    <location>
        <begin position="83"/>
        <end position="92"/>
    </location>
</feature>
<feature type="region of interest" description="Disordered" evidence="1">
    <location>
        <begin position="45"/>
        <end position="64"/>
    </location>
</feature>
<feature type="compositionally biased region" description="Polar residues" evidence="1">
    <location>
        <begin position="45"/>
        <end position="62"/>
    </location>
</feature>
<dbReference type="EMBL" id="KK107031">
    <property type="protein sequence ID" value="EZA62107.1"/>
    <property type="molecule type" value="Genomic_DNA"/>
</dbReference>
<protein>
    <submittedName>
        <fullName evidence="2">Uncharacterized protein</fullName>
    </submittedName>
</protein>
<gene>
    <name evidence="2" type="ORF">X777_05434</name>
</gene>